<dbReference type="GO" id="GO:0017148">
    <property type="term" value="P:negative regulation of translation"/>
    <property type="evidence" value="ECO:0007669"/>
    <property type="project" value="UniProtKB-UniRule"/>
</dbReference>
<reference evidence="3 4" key="2">
    <citation type="submission" date="2018-06" db="EMBL/GenBank/DDBJ databases">
        <title>Metagenomic assembly of (sub)arctic Cyanobacteria and their associated microbiome from non-axenic cultures.</title>
        <authorList>
            <person name="Baurain D."/>
        </authorList>
    </citation>
    <scope>NUCLEOTIDE SEQUENCE [LARGE SCALE GENOMIC DNA]</scope>
    <source>
        <strain evidence="3">ULC066bin1</strain>
    </source>
</reference>
<sequence>MTIATDIATSQDLNLIDRVNDQSYQMAQTAVITADDRKGENIVLLAIGEVSTLAEYFVIATGFSKAQVRAISSAAEEEIELKFGRKPRNIAGEQDGTWILLDYGDLIVHAMMAQEREYYDLEAFWGHAPKLEVILPAADAKDAVASVI</sequence>
<evidence type="ECO:0000313" key="3">
    <source>
        <dbReference type="EMBL" id="PZO42149.1"/>
    </source>
</evidence>
<dbReference type="InterPro" id="IPR043519">
    <property type="entry name" value="NT_sf"/>
</dbReference>
<dbReference type="PANTHER" id="PTHR21043:SF0">
    <property type="entry name" value="MITOCHONDRIAL ASSEMBLY OF RIBOSOMAL LARGE SUBUNIT PROTEIN 1"/>
    <property type="match status" value="1"/>
</dbReference>
<dbReference type="EMBL" id="QBML01000008">
    <property type="protein sequence ID" value="PZO42149.1"/>
    <property type="molecule type" value="Genomic_DNA"/>
</dbReference>
<dbReference type="AlphaFoldDB" id="A0A2W4WJV5"/>
<dbReference type="Proteomes" id="UP000249467">
    <property type="component" value="Unassembled WGS sequence"/>
</dbReference>
<dbReference type="GO" id="GO:0043023">
    <property type="term" value="F:ribosomal large subunit binding"/>
    <property type="evidence" value="ECO:0007669"/>
    <property type="project" value="TreeGrafter"/>
</dbReference>
<comment type="subunit">
    <text evidence="2">Interacts with ribosomal protein uL14 (rplN).</text>
</comment>
<dbReference type="HAMAP" id="MF_01477">
    <property type="entry name" value="Iojap_RsfS"/>
    <property type="match status" value="1"/>
</dbReference>
<evidence type="ECO:0000313" key="4">
    <source>
        <dbReference type="Proteomes" id="UP000249467"/>
    </source>
</evidence>
<dbReference type="NCBIfam" id="TIGR00090">
    <property type="entry name" value="rsfS_iojap_ybeB"/>
    <property type="match status" value="1"/>
</dbReference>
<dbReference type="GO" id="GO:0005737">
    <property type="term" value="C:cytoplasm"/>
    <property type="evidence" value="ECO:0007669"/>
    <property type="project" value="UniProtKB-SubCell"/>
</dbReference>
<evidence type="ECO:0000256" key="2">
    <source>
        <dbReference type="HAMAP-Rule" id="MF_01477"/>
    </source>
</evidence>
<keyword evidence="2" id="KW-0678">Repressor</keyword>
<protein>
    <recommendedName>
        <fullName evidence="2">Ribosomal silencing factor RsfS</fullName>
    </recommendedName>
</protein>
<dbReference type="InterPro" id="IPR004394">
    <property type="entry name" value="Iojap/RsfS/C7orf30"/>
</dbReference>
<dbReference type="GO" id="GO:0090071">
    <property type="term" value="P:negative regulation of ribosome biogenesis"/>
    <property type="evidence" value="ECO:0007669"/>
    <property type="project" value="UniProtKB-UniRule"/>
</dbReference>
<comment type="similarity">
    <text evidence="1 2">Belongs to the Iojap/RsfS family.</text>
</comment>
<comment type="function">
    <text evidence="2">Functions as a ribosomal silencing factor. Interacts with ribosomal protein uL14 (rplN), blocking formation of intersubunit bridge B8. Prevents association of the 30S and 50S ribosomal subunits and the formation of functional ribosomes, thus repressing translation.</text>
</comment>
<evidence type="ECO:0000256" key="1">
    <source>
        <dbReference type="ARBA" id="ARBA00010574"/>
    </source>
</evidence>
<comment type="subcellular location">
    <subcellularLocation>
        <location evidence="2">Cytoplasm</location>
    </subcellularLocation>
</comment>
<dbReference type="SUPFAM" id="SSF81301">
    <property type="entry name" value="Nucleotidyltransferase"/>
    <property type="match status" value="1"/>
</dbReference>
<name>A0A2W4WJV5_9CYAN</name>
<reference evidence="3 4" key="1">
    <citation type="submission" date="2018-04" db="EMBL/GenBank/DDBJ databases">
        <authorList>
            <person name="Go L.Y."/>
            <person name="Mitchell J.A."/>
        </authorList>
    </citation>
    <scope>NUCLEOTIDE SEQUENCE [LARGE SCALE GENOMIC DNA]</scope>
    <source>
        <strain evidence="3">ULC066bin1</strain>
    </source>
</reference>
<gene>
    <name evidence="2 3" type="primary">rsfS</name>
    <name evidence="3" type="ORF">DCF19_07860</name>
</gene>
<dbReference type="Pfam" id="PF02410">
    <property type="entry name" value="RsfS"/>
    <property type="match status" value="1"/>
</dbReference>
<accession>A0A2W4WJV5</accession>
<dbReference type="Gene3D" id="3.30.460.10">
    <property type="entry name" value="Beta Polymerase, domain 2"/>
    <property type="match status" value="1"/>
</dbReference>
<comment type="caution">
    <text evidence="3">The sequence shown here is derived from an EMBL/GenBank/DDBJ whole genome shotgun (WGS) entry which is preliminary data.</text>
</comment>
<organism evidence="3 4">
    <name type="scientific">Pseudanabaena frigida</name>
    <dbReference type="NCBI Taxonomy" id="945775"/>
    <lineage>
        <taxon>Bacteria</taxon>
        <taxon>Bacillati</taxon>
        <taxon>Cyanobacteriota</taxon>
        <taxon>Cyanophyceae</taxon>
        <taxon>Pseudanabaenales</taxon>
        <taxon>Pseudanabaenaceae</taxon>
        <taxon>Pseudanabaena</taxon>
    </lineage>
</organism>
<keyword evidence="2" id="KW-0810">Translation regulation</keyword>
<dbReference type="GO" id="GO:0042256">
    <property type="term" value="P:cytosolic ribosome assembly"/>
    <property type="evidence" value="ECO:0007669"/>
    <property type="project" value="UniProtKB-UniRule"/>
</dbReference>
<dbReference type="PANTHER" id="PTHR21043">
    <property type="entry name" value="IOJAP SUPERFAMILY ORTHOLOG"/>
    <property type="match status" value="1"/>
</dbReference>
<keyword evidence="2" id="KW-0963">Cytoplasm</keyword>
<proteinExistence type="inferred from homology"/>